<proteinExistence type="predicted"/>
<dbReference type="AlphaFoldDB" id="A0A7W9SDS1"/>
<dbReference type="EMBL" id="JACHHH010000001">
    <property type="protein sequence ID" value="MBB6040283.1"/>
    <property type="molecule type" value="Genomic_DNA"/>
</dbReference>
<keyword evidence="1" id="KW-1133">Transmembrane helix</keyword>
<dbReference type="Proteomes" id="UP000522163">
    <property type="component" value="Unassembled WGS sequence"/>
</dbReference>
<dbReference type="RefSeq" id="WP_183681888.1">
    <property type="nucleotide sequence ID" value="NZ_JACHHH010000001.1"/>
</dbReference>
<keyword evidence="1" id="KW-0472">Membrane</keyword>
<organism evidence="2 3">
    <name type="scientific">Oribacterium sinus</name>
    <dbReference type="NCBI Taxonomy" id="237576"/>
    <lineage>
        <taxon>Bacteria</taxon>
        <taxon>Bacillati</taxon>
        <taxon>Bacillota</taxon>
        <taxon>Clostridia</taxon>
        <taxon>Lachnospirales</taxon>
        <taxon>Lachnospiraceae</taxon>
        <taxon>Oribacterium</taxon>
    </lineage>
</organism>
<reference evidence="2 3" key="1">
    <citation type="submission" date="2020-08" db="EMBL/GenBank/DDBJ databases">
        <title>Genomic Encyclopedia of Type Strains, Phase IV (KMG-IV): sequencing the most valuable type-strain genomes for metagenomic binning, comparative biology and taxonomic classification.</title>
        <authorList>
            <person name="Goeker M."/>
        </authorList>
    </citation>
    <scope>NUCLEOTIDE SEQUENCE [LARGE SCALE GENOMIC DNA]</scope>
    <source>
        <strain evidence="2 3">DSM 17245</strain>
    </source>
</reference>
<feature type="transmembrane region" description="Helical" evidence="1">
    <location>
        <begin position="117"/>
        <end position="138"/>
    </location>
</feature>
<name>A0A7W9SDS1_9FIRM</name>
<dbReference type="GeneID" id="85013814"/>
<protein>
    <submittedName>
        <fullName evidence="2">Uncharacterized protein</fullName>
    </submittedName>
</protein>
<accession>A0A7W9SDS1</accession>
<sequence>MSKDLHFTENKNKSGKSFLGALFQKNQKLATEKGSPKRLLFSHHFFPLILFGISLQFLLFLLPILLYSYKNPKLLLPSSPLLSLCFFFTVLPLLYGGLGLLASYAKKLAVFELFRKGTIVIFLLSLLSSLPLFLHPVYCSRTSSLFGKADVQEENFLYPYSESLPNNSQEAIEKALSSFPDTPLYEMSFFHYGEGNIEQFQYQFFFTIDNMEDNIKLLEKKLPFQQKVEEENIFYGNGRLSNELFFDISIDKKGGKTEFSFSNLPF</sequence>
<evidence type="ECO:0000256" key="1">
    <source>
        <dbReference type="SAM" id="Phobius"/>
    </source>
</evidence>
<feature type="transmembrane region" description="Helical" evidence="1">
    <location>
        <begin position="45"/>
        <end position="69"/>
    </location>
</feature>
<evidence type="ECO:0000313" key="2">
    <source>
        <dbReference type="EMBL" id="MBB6040283.1"/>
    </source>
</evidence>
<feature type="transmembrane region" description="Helical" evidence="1">
    <location>
        <begin position="81"/>
        <end position="105"/>
    </location>
</feature>
<keyword evidence="1" id="KW-0812">Transmembrane</keyword>
<comment type="caution">
    <text evidence="2">The sequence shown here is derived from an EMBL/GenBank/DDBJ whole genome shotgun (WGS) entry which is preliminary data.</text>
</comment>
<gene>
    <name evidence="2" type="ORF">HNQ46_000244</name>
</gene>
<evidence type="ECO:0000313" key="3">
    <source>
        <dbReference type="Proteomes" id="UP000522163"/>
    </source>
</evidence>